<dbReference type="Gene3D" id="3.40.30.10">
    <property type="entry name" value="Glutaredoxin"/>
    <property type="match status" value="1"/>
</dbReference>
<dbReference type="AlphaFoldDB" id="A0AAD9TE02"/>
<proteinExistence type="predicted"/>
<sequence length="105" mass="12213">MVDASLETNLGRRYHILSYPTMHLFVDGVKKYLYDSNNERTRDAIVTWVERKMVISIHNITTMDEAVHIFNSEFELVLGVLDSLELWLFASKSDLEVIYPFEEAA</sequence>
<protein>
    <submittedName>
        <fullName evidence="1">Uncharacterized protein</fullName>
    </submittedName>
</protein>
<dbReference type="Proteomes" id="UP001280121">
    <property type="component" value="Unassembled WGS sequence"/>
</dbReference>
<name>A0AAD9TE02_9ROSI</name>
<evidence type="ECO:0000313" key="1">
    <source>
        <dbReference type="EMBL" id="KAK2633981.1"/>
    </source>
</evidence>
<accession>A0AAD9TE02</accession>
<gene>
    <name evidence="1" type="ORF">Ddye_028773</name>
</gene>
<dbReference type="CDD" id="cd02961">
    <property type="entry name" value="PDI_a_family"/>
    <property type="match status" value="1"/>
</dbReference>
<dbReference type="EMBL" id="JANJYI010000009">
    <property type="protein sequence ID" value="KAK2633981.1"/>
    <property type="molecule type" value="Genomic_DNA"/>
</dbReference>
<dbReference type="InterPro" id="IPR036249">
    <property type="entry name" value="Thioredoxin-like_sf"/>
</dbReference>
<comment type="caution">
    <text evidence="1">The sequence shown here is derived from an EMBL/GenBank/DDBJ whole genome shotgun (WGS) entry which is preliminary data.</text>
</comment>
<evidence type="ECO:0000313" key="2">
    <source>
        <dbReference type="Proteomes" id="UP001280121"/>
    </source>
</evidence>
<dbReference type="SUPFAM" id="SSF52833">
    <property type="entry name" value="Thioredoxin-like"/>
    <property type="match status" value="1"/>
</dbReference>
<organism evidence="1 2">
    <name type="scientific">Dipteronia dyeriana</name>
    <dbReference type="NCBI Taxonomy" id="168575"/>
    <lineage>
        <taxon>Eukaryota</taxon>
        <taxon>Viridiplantae</taxon>
        <taxon>Streptophyta</taxon>
        <taxon>Embryophyta</taxon>
        <taxon>Tracheophyta</taxon>
        <taxon>Spermatophyta</taxon>
        <taxon>Magnoliopsida</taxon>
        <taxon>eudicotyledons</taxon>
        <taxon>Gunneridae</taxon>
        <taxon>Pentapetalae</taxon>
        <taxon>rosids</taxon>
        <taxon>malvids</taxon>
        <taxon>Sapindales</taxon>
        <taxon>Sapindaceae</taxon>
        <taxon>Hippocastanoideae</taxon>
        <taxon>Acereae</taxon>
        <taxon>Dipteronia</taxon>
    </lineage>
</organism>
<keyword evidence="2" id="KW-1185">Reference proteome</keyword>
<reference evidence="1" key="1">
    <citation type="journal article" date="2023" name="Plant J.">
        <title>Genome sequences and population genomics provide insights into the demographic history, inbreeding, and mutation load of two 'living fossil' tree species of Dipteronia.</title>
        <authorList>
            <person name="Feng Y."/>
            <person name="Comes H.P."/>
            <person name="Chen J."/>
            <person name="Zhu S."/>
            <person name="Lu R."/>
            <person name="Zhang X."/>
            <person name="Li P."/>
            <person name="Qiu J."/>
            <person name="Olsen K.M."/>
            <person name="Qiu Y."/>
        </authorList>
    </citation>
    <scope>NUCLEOTIDE SEQUENCE</scope>
    <source>
        <strain evidence="1">KIB01</strain>
    </source>
</reference>